<feature type="domain" description="Antitoxin Xre-like helix-turn-helix" evidence="2">
    <location>
        <begin position="17"/>
        <end position="69"/>
    </location>
</feature>
<feature type="domain" description="Antitoxin Xre/MbcA/ParS-like toxin-binding" evidence="1">
    <location>
        <begin position="73"/>
        <end position="121"/>
    </location>
</feature>
<comment type="caution">
    <text evidence="3">The sequence shown here is derived from an EMBL/GenBank/DDBJ whole genome shotgun (WGS) entry which is preliminary data.</text>
</comment>
<dbReference type="InterPro" id="IPR046847">
    <property type="entry name" value="Xre-like_HTH"/>
</dbReference>
<sequence length="124" mass="12764">MSLALPVQTPESGDSQLVARAVIRAGAALGLRGAEIAAIIGTSPSQVSKMKDSAGVSGKSFELALYLIRVFRSLDAITGGDVQSAKAWMRAPNRDLNGIPAELAQSAAGLVAVMNYLDAARAPI</sequence>
<evidence type="ECO:0000259" key="1">
    <source>
        <dbReference type="Pfam" id="PF09722"/>
    </source>
</evidence>
<dbReference type="Pfam" id="PF20432">
    <property type="entry name" value="Xre-like-HTH"/>
    <property type="match status" value="1"/>
</dbReference>
<dbReference type="AlphaFoldDB" id="A0A2U2C588"/>
<keyword evidence="4" id="KW-1185">Reference proteome</keyword>
<dbReference type="EMBL" id="QEYD01000013">
    <property type="protein sequence ID" value="PWE27055.1"/>
    <property type="molecule type" value="Genomic_DNA"/>
</dbReference>
<dbReference type="GO" id="GO:0003677">
    <property type="term" value="F:DNA binding"/>
    <property type="evidence" value="ECO:0007669"/>
    <property type="project" value="InterPro"/>
</dbReference>
<name>A0A2U2C588_9RHOB</name>
<proteinExistence type="predicted"/>
<protein>
    <submittedName>
        <fullName evidence="3">Uncharacterized protein</fullName>
    </submittedName>
</protein>
<evidence type="ECO:0000259" key="2">
    <source>
        <dbReference type="Pfam" id="PF20432"/>
    </source>
</evidence>
<dbReference type="RefSeq" id="WP_109534902.1">
    <property type="nucleotide sequence ID" value="NZ_CAXPUO010000031.1"/>
</dbReference>
<gene>
    <name evidence="3" type="ORF">C4N9_18800</name>
</gene>
<dbReference type="OrthoDB" id="8481084at2"/>
<evidence type="ECO:0000313" key="4">
    <source>
        <dbReference type="Proteomes" id="UP000244940"/>
    </source>
</evidence>
<evidence type="ECO:0000313" key="3">
    <source>
        <dbReference type="EMBL" id="PWE27055.1"/>
    </source>
</evidence>
<dbReference type="GeneID" id="94366950"/>
<dbReference type="Proteomes" id="UP000244940">
    <property type="component" value="Unassembled WGS sequence"/>
</dbReference>
<dbReference type="Pfam" id="PF09722">
    <property type="entry name" value="Xre_MbcA_ParS_C"/>
    <property type="match status" value="1"/>
</dbReference>
<dbReference type="InterPro" id="IPR024467">
    <property type="entry name" value="Xre/MbcA/ParS-like_toxin-bd"/>
</dbReference>
<accession>A0A2U2C588</accession>
<reference evidence="3 4" key="1">
    <citation type="submission" date="2018-05" db="EMBL/GenBank/DDBJ databases">
        <title>Pararhodobacter marina sp. nov., isolated from deep-sea water of the Indian Ocean.</title>
        <authorList>
            <person name="Lai Q.Sr."/>
            <person name="Liu X."/>
            <person name="Shao Z."/>
        </authorList>
    </citation>
    <scope>NUCLEOTIDE SEQUENCE [LARGE SCALE GENOMIC DNA]</scope>
    <source>
        <strain evidence="3 4">CIC4N-9</strain>
    </source>
</reference>
<organism evidence="3 4">
    <name type="scientific">Pararhodobacter marinus</name>
    <dbReference type="NCBI Taxonomy" id="2184063"/>
    <lineage>
        <taxon>Bacteria</taxon>
        <taxon>Pseudomonadati</taxon>
        <taxon>Pseudomonadota</taxon>
        <taxon>Alphaproteobacteria</taxon>
        <taxon>Rhodobacterales</taxon>
        <taxon>Paracoccaceae</taxon>
        <taxon>Pararhodobacter</taxon>
    </lineage>
</organism>